<dbReference type="InterPro" id="IPR036390">
    <property type="entry name" value="WH_DNA-bd_sf"/>
</dbReference>
<dbReference type="GO" id="GO:0003700">
    <property type="term" value="F:DNA-binding transcription factor activity"/>
    <property type="evidence" value="ECO:0007669"/>
    <property type="project" value="InterPro"/>
</dbReference>
<dbReference type="InterPro" id="IPR005119">
    <property type="entry name" value="LysR_subst-bd"/>
</dbReference>
<keyword evidence="2" id="KW-0805">Transcription regulation</keyword>
<dbReference type="InterPro" id="IPR036388">
    <property type="entry name" value="WH-like_DNA-bd_sf"/>
</dbReference>
<name>A0A967CCL5_9PROT</name>
<dbReference type="SUPFAM" id="SSF46785">
    <property type="entry name" value="Winged helix' DNA-binding domain"/>
    <property type="match status" value="1"/>
</dbReference>
<evidence type="ECO:0000256" key="1">
    <source>
        <dbReference type="ARBA" id="ARBA00009437"/>
    </source>
</evidence>
<evidence type="ECO:0000313" key="6">
    <source>
        <dbReference type="EMBL" id="NIA69134.1"/>
    </source>
</evidence>
<dbReference type="SUPFAM" id="SSF53850">
    <property type="entry name" value="Periplasmic binding protein-like II"/>
    <property type="match status" value="1"/>
</dbReference>
<keyword evidence="7" id="KW-1185">Reference proteome</keyword>
<dbReference type="Gene3D" id="1.10.10.10">
    <property type="entry name" value="Winged helix-like DNA-binding domain superfamily/Winged helix DNA-binding domain"/>
    <property type="match status" value="1"/>
</dbReference>
<evidence type="ECO:0000256" key="4">
    <source>
        <dbReference type="ARBA" id="ARBA00023163"/>
    </source>
</evidence>
<keyword evidence="4" id="KW-0804">Transcription</keyword>
<dbReference type="InterPro" id="IPR058163">
    <property type="entry name" value="LysR-type_TF_proteobact-type"/>
</dbReference>
<evidence type="ECO:0000313" key="7">
    <source>
        <dbReference type="Proteomes" id="UP000761264"/>
    </source>
</evidence>
<dbReference type="AlphaFoldDB" id="A0A967CCL5"/>
<dbReference type="GO" id="GO:0043565">
    <property type="term" value="F:sequence-specific DNA binding"/>
    <property type="evidence" value="ECO:0007669"/>
    <property type="project" value="TreeGrafter"/>
</dbReference>
<evidence type="ECO:0000259" key="5">
    <source>
        <dbReference type="PROSITE" id="PS50931"/>
    </source>
</evidence>
<proteinExistence type="inferred from homology"/>
<reference evidence="6" key="1">
    <citation type="submission" date="2020-03" db="EMBL/GenBank/DDBJ databases">
        <title>Genome of Pelagibius litoralis DSM 21314T.</title>
        <authorList>
            <person name="Wang G."/>
        </authorList>
    </citation>
    <scope>NUCLEOTIDE SEQUENCE</scope>
    <source>
        <strain evidence="6">DSM 21314</strain>
    </source>
</reference>
<dbReference type="PANTHER" id="PTHR30537:SF3">
    <property type="entry name" value="TRANSCRIPTIONAL REGULATORY PROTEIN"/>
    <property type="match status" value="1"/>
</dbReference>
<dbReference type="PANTHER" id="PTHR30537">
    <property type="entry name" value="HTH-TYPE TRANSCRIPTIONAL REGULATOR"/>
    <property type="match status" value="1"/>
</dbReference>
<dbReference type="InterPro" id="IPR000847">
    <property type="entry name" value="LysR_HTH_N"/>
</dbReference>
<dbReference type="RefSeq" id="WP_167224412.1">
    <property type="nucleotide sequence ID" value="NZ_JAAQPH010000007.1"/>
</dbReference>
<dbReference type="Gene3D" id="3.40.190.290">
    <property type="match status" value="1"/>
</dbReference>
<sequence length="295" mass="32582">MQALNWNDLRYVLAISRKERLAEAARFLGVDDTTVSRRLGALQIALGRRLYQRLSDGRLELTEAGEALAAIAGRMEQDLGALVTPPSSDGGVSGVVRLTSVPFIINRVLAPTANQLLNQHPKLRVELVAEARDLSLTRREADMALRLSRPQSGGMRVKARRVEGLRYAPYAAASHDKMGAASLPWVTYEETMAHLPQARWMAAMVRKDSGQAAPLKVNDTEAAFEAVAAGYGQSLLPCLVADRDPRLRRTKPSKSPDYPVRELWLLVHSELRNLDRIQAITKWVGEVFSKQAKPG</sequence>
<dbReference type="Proteomes" id="UP000761264">
    <property type="component" value="Unassembled WGS sequence"/>
</dbReference>
<comment type="caution">
    <text evidence="6">The sequence shown here is derived from an EMBL/GenBank/DDBJ whole genome shotgun (WGS) entry which is preliminary data.</text>
</comment>
<evidence type="ECO:0000256" key="2">
    <source>
        <dbReference type="ARBA" id="ARBA00023015"/>
    </source>
</evidence>
<organism evidence="6 7">
    <name type="scientific">Pelagibius litoralis</name>
    <dbReference type="NCBI Taxonomy" id="374515"/>
    <lineage>
        <taxon>Bacteria</taxon>
        <taxon>Pseudomonadati</taxon>
        <taxon>Pseudomonadota</taxon>
        <taxon>Alphaproteobacteria</taxon>
        <taxon>Rhodospirillales</taxon>
        <taxon>Rhodovibrionaceae</taxon>
        <taxon>Pelagibius</taxon>
    </lineage>
</organism>
<dbReference type="Pfam" id="PF00126">
    <property type="entry name" value="HTH_1"/>
    <property type="match status" value="1"/>
</dbReference>
<comment type="similarity">
    <text evidence="1">Belongs to the LysR transcriptional regulatory family.</text>
</comment>
<feature type="domain" description="HTH lysR-type" evidence="5">
    <location>
        <begin position="4"/>
        <end position="62"/>
    </location>
</feature>
<dbReference type="Pfam" id="PF03466">
    <property type="entry name" value="LysR_substrate"/>
    <property type="match status" value="1"/>
</dbReference>
<dbReference type="EMBL" id="JAAQPH010000007">
    <property type="protein sequence ID" value="NIA69134.1"/>
    <property type="molecule type" value="Genomic_DNA"/>
</dbReference>
<dbReference type="PROSITE" id="PS50931">
    <property type="entry name" value="HTH_LYSR"/>
    <property type="match status" value="1"/>
</dbReference>
<gene>
    <name evidence="6" type="ORF">HBA54_11095</name>
</gene>
<protein>
    <submittedName>
        <fullName evidence="6">LysR family transcriptional regulator</fullName>
    </submittedName>
</protein>
<accession>A0A967CCL5</accession>
<evidence type="ECO:0000256" key="3">
    <source>
        <dbReference type="ARBA" id="ARBA00023125"/>
    </source>
</evidence>
<dbReference type="GO" id="GO:0006351">
    <property type="term" value="P:DNA-templated transcription"/>
    <property type="evidence" value="ECO:0007669"/>
    <property type="project" value="TreeGrafter"/>
</dbReference>
<keyword evidence="3" id="KW-0238">DNA-binding</keyword>